<keyword evidence="4" id="KW-1185">Reference proteome</keyword>
<dbReference type="OrthoDB" id="9780211at2"/>
<sequence length="157" mass="17304">MLTFTSGNLLDSDAEALVNAVNTVGVARKGIALQFRQAYPANFAAYARACRRGEVVPGKMFVYQDEHSDRKRYIVNFPTKRHWRSRSRLADIEAGLEDFVRVLGELEISSVAIPALGCGHGGLDWHAVLLLIEGAMTRLPEVHATVYLPKGVPTPSR</sequence>
<dbReference type="SUPFAM" id="SSF52949">
    <property type="entry name" value="Macro domain-like"/>
    <property type="match status" value="1"/>
</dbReference>
<dbReference type="PROSITE" id="PS51154">
    <property type="entry name" value="MACRO"/>
    <property type="match status" value="1"/>
</dbReference>
<dbReference type="EMBL" id="FNKK01000002">
    <property type="protein sequence ID" value="SDQ51544.1"/>
    <property type="molecule type" value="Genomic_DNA"/>
</dbReference>
<dbReference type="Pfam" id="PF01661">
    <property type="entry name" value="Macro"/>
    <property type="match status" value="1"/>
</dbReference>
<dbReference type="AlphaFoldDB" id="A0A1H1BHP7"/>
<evidence type="ECO:0000256" key="1">
    <source>
        <dbReference type="ARBA" id="ARBA00035885"/>
    </source>
</evidence>
<dbReference type="InterPro" id="IPR002589">
    <property type="entry name" value="Macro_dom"/>
</dbReference>
<dbReference type="GO" id="GO:0140291">
    <property type="term" value="P:peptidyl-glutamate ADP-deribosylation"/>
    <property type="evidence" value="ECO:0007669"/>
    <property type="project" value="TreeGrafter"/>
</dbReference>
<organism evidence="3 4">
    <name type="scientific">Thermostaphylospora chromogena</name>
    <dbReference type="NCBI Taxonomy" id="35622"/>
    <lineage>
        <taxon>Bacteria</taxon>
        <taxon>Bacillati</taxon>
        <taxon>Actinomycetota</taxon>
        <taxon>Actinomycetes</taxon>
        <taxon>Streptosporangiales</taxon>
        <taxon>Thermomonosporaceae</taxon>
        <taxon>Thermostaphylospora</taxon>
    </lineage>
</organism>
<dbReference type="STRING" id="35622.SAMN04489764_0975"/>
<name>A0A1H1BHP7_9ACTN</name>
<comment type="catalytic activity">
    <reaction evidence="1">
        <text>an N-(ADP-alpha-D-ribosyl)-thymidine in DNA + H2O = a thymidine in DNA + ADP-D-ribose</text>
        <dbReference type="Rhea" id="RHEA:71655"/>
        <dbReference type="Rhea" id="RHEA-COMP:13556"/>
        <dbReference type="Rhea" id="RHEA-COMP:18051"/>
        <dbReference type="ChEBI" id="CHEBI:15377"/>
        <dbReference type="ChEBI" id="CHEBI:57967"/>
        <dbReference type="ChEBI" id="CHEBI:137386"/>
        <dbReference type="ChEBI" id="CHEBI:191199"/>
    </reaction>
    <physiologicalReaction direction="left-to-right" evidence="1">
        <dbReference type="Rhea" id="RHEA:71656"/>
    </physiologicalReaction>
</comment>
<accession>A0A1H1BHP7</accession>
<evidence type="ECO:0000313" key="3">
    <source>
        <dbReference type="EMBL" id="SDQ51544.1"/>
    </source>
</evidence>
<feature type="domain" description="Macro" evidence="2">
    <location>
        <begin position="1"/>
        <end position="157"/>
    </location>
</feature>
<dbReference type="PANTHER" id="PTHR12521:SF0">
    <property type="entry name" value="ADP-RIBOSE GLYCOHYDROLASE OARD1"/>
    <property type="match status" value="1"/>
</dbReference>
<protein>
    <submittedName>
        <fullName evidence="3">O-acetyl-ADP-ribose deacetylase (Regulator of RNase III), contains Macro domain</fullName>
    </submittedName>
</protein>
<dbReference type="InterPro" id="IPR043472">
    <property type="entry name" value="Macro_dom-like"/>
</dbReference>
<dbReference type="RefSeq" id="WP_093257965.1">
    <property type="nucleotide sequence ID" value="NZ_FNKK01000002.1"/>
</dbReference>
<dbReference type="SMART" id="SM00506">
    <property type="entry name" value="A1pp"/>
    <property type="match status" value="1"/>
</dbReference>
<proteinExistence type="predicted"/>
<evidence type="ECO:0000259" key="2">
    <source>
        <dbReference type="PROSITE" id="PS51154"/>
    </source>
</evidence>
<reference evidence="3 4" key="1">
    <citation type="submission" date="2016-10" db="EMBL/GenBank/DDBJ databases">
        <authorList>
            <person name="de Groot N.N."/>
        </authorList>
    </citation>
    <scope>NUCLEOTIDE SEQUENCE [LARGE SCALE GENOMIC DNA]</scope>
    <source>
        <strain evidence="3 4">DSM 43794</strain>
    </source>
</reference>
<dbReference type="Gene3D" id="3.40.220.10">
    <property type="entry name" value="Leucine Aminopeptidase, subunit E, domain 1"/>
    <property type="match status" value="1"/>
</dbReference>
<dbReference type="Proteomes" id="UP000217103">
    <property type="component" value="Unassembled WGS sequence"/>
</dbReference>
<gene>
    <name evidence="3" type="ORF">SAMN04489764_0975</name>
</gene>
<dbReference type="InterPro" id="IPR050892">
    <property type="entry name" value="ADP-ribose_metab_enzymes"/>
</dbReference>
<dbReference type="PANTHER" id="PTHR12521">
    <property type="entry name" value="PROTEIN C6ORF130"/>
    <property type="match status" value="1"/>
</dbReference>
<dbReference type="CDD" id="cd02901">
    <property type="entry name" value="Macro_Poa1p-like"/>
    <property type="match status" value="1"/>
</dbReference>
<evidence type="ECO:0000313" key="4">
    <source>
        <dbReference type="Proteomes" id="UP000217103"/>
    </source>
</evidence>